<evidence type="ECO:0000256" key="1">
    <source>
        <dbReference type="ARBA" id="ARBA00000085"/>
    </source>
</evidence>
<evidence type="ECO:0000259" key="10">
    <source>
        <dbReference type="PROSITE" id="PS50109"/>
    </source>
</evidence>
<dbReference type="InterPro" id="IPR036097">
    <property type="entry name" value="HisK_dim/P_sf"/>
</dbReference>
<proteinExistence type="predicted"/>
<keyword evidence="14" id="KW-1185">Reference proteome</keyword>
<evidence type="ECO:0000259" key="11">
    <source>
        <dbReference type="PROSITE" id="PS50110"/>
    </source>
</evidence>
<dbReference type="PRINTS" id="PR00344">
    <property type="entry name" value="BCTRLSENSOR"/>
</dbReference>
<dbReference type="HOGENOM" id="CLU_000445_114_51_3"/>
<dbReference type="InterPro" id="IPR000700">
    <property type="entry name" value="PAS-assoc_C"/>
</dbReference>
<dbReference type="SUPFAM" id="SSF47384">
    <property type="entry name" value="Homodimeric domain of signal transducing histidine kinase"/>
    <property type="match status" value="1"/>
</dbReference>
<dbReference type="Pfam" id="PF00512">
    <property type="entry name" value="HisKA"/>
    <property type="match status" value="1"/>
</dbReference>
<dbReference type="PANTHER" id="PTHR43065">
    <property type="entry name" value="SENSOR HISTIDINE KINASE"/>
    <property type="match status" value="1"/>
</dbReference>
<feature type="modified residue" description="4-aspartylphosphate" evidence="9">
    <location>
        <position position="618"/>
    </location>
</feature>
<accession>K9UEH9</accession>
<keyword evidence="4" id="KW-0808">Transferase</keyword>
<evidence type="ECO:0000256" key="3">
    <source>
        <dbReference type="ARBA" id="ARBA00022553"/>
    </source>
</evidence>
<feature type="domain" description="Response regulatory" evidence="11">
    <location>
        <begin position="14"/>
        <end position="131"/>
    </location>
</feature>
<dbReference type="eggNOG" id="COG2204">
    <property type="taxonomic scope" value="Bacteria"/>
</dbReference>
<sequence length="684" mass="75746">MSASAPSPQHPDIHVLLLEDNLAEARLLQEIFKGTVNSQFSLTHVKRLGDAITQLKSNSFDVALLDLTLPDSDGLGSLDALIHNAPDLPIVVLTSTNDDELALDAVRHGAQDYLVKRQVNLDILVRSVRYAIERKQAAVALREVNETLELRVEERTAALAAANESLRQEIESRESIQNRLGLAQQAGKIGTFEWNLITDRVTWSIELEALYGLAPGSFDYSHAQWLETIYPEDRPKVEAELSKTRQLRQGLDLEFRIVAPDTKIQWIAIKSNIFLDRTGNPTLTIGIHMDITEKKQLEQQFLRAQRLESLGTLASGIAHDLNNILTPILSVAQLLPLRLTNIDDRSQNLLKILESSARRGADLIKQILSFARGIEGNRVCLQPHHLLVDIQKIVQQTLPKSIEIDTDIAADLWTVLGDMTQLHQVLMNLCVNARDAMPQGGTLSIQATNRSIDETFARNHLDATVGNYVAITVADTGTGIQPQLLHRIFDPFFTTKEIGKGTGLGLSAVMGIVKSHDGFLDVQSQVNQGTQFQIYIPACNTPIQLDENEPELPSGRQQLILVIDDEIAISTLIKATLETYNYRVLTANDGAQAIELYAQHRDARAERCLEQVDCVLIDMMMPVMDGLSTVTALHQINPDLPAIAMSGLNSLEAVAQAERFGCRYFVAKPFTTKDLLQTLADCLT</sequence>
<evidence type="ECO:0000256" key="9">
    <source>
        <dbReference type="PROSITE-ProRule" id="PRU00169"/>
    </source>
</evidence>
<dbReference type="InterPro" id="IPR003661">
    <property type="entry name" value="HisK_dim/P_dom"/>
</dbReference>
<dbReference type="InterPro" id="IPR005467">
    <property type="entry name" value="His_kinase_dom"/>
</dbReference>
<name>K9UEH9_CHAP6</name>
<dbReference type="SMART" id="SM00387">
    <property type="entry name" value="HATPase_c"/>
    <property type="match status" value="1"/>
</dbReference>
<feature type="domain" description="Histidine kinase" evidence="10">
    <location>
        <begin position="316"/>
        <end position="540"/>
    </location>
</feature>
<dbReference type="SUPFAM" id="SSF52172">
    <property type="entry name" value="CheY-like"/>
    <property type="match status" value="2"/>
</dbReference>
<keyword evidence="5" id="KW-0547">Nucleotide-binding</keyword>
<dbReference type="Gene3D" id="3.40.50.2300">
    <property type="match status" value="2"/>
</dbReference>
<dbReference type="STRING" id="1173020.Cha6605_2150"/>
<dbReference type="SMART" id="SM00448">
    <property type="entry name" value="REC"/>
    <property type="match status" value="2"/>
</dbReference>
<evidence type="ECO:0000256" key="7">
    <source>
        <dbReference type="ARBA" id="ARBA00022840"/>
    </source>
</evidence>
<gene>
    <name evidence="13" type="ORF">Cha6605_2150</name>
</gene>
<dbReference type="Gene3D" id="3.30.565.10">
    <property type="entry name" value="Histidine kinase-like ATPase, C-terminal domain"/>
    <property type="match status" value="1"/>
</dbReference>
<evidence type="ECO:0000313" key="14">
    <source>
        <dbReference type="Proteomes" id="UP000010366"/>
    </source>
</evidence>
<keyword evidence="8" id="KW-0902">Two-component regulatory system</keyword>
<dbReference type="InterPro" id="IPR004358">
    <property type="entry name" value="Sig_transdc_His_kin-like_C"/>
</dbReference>
<evidence type="ECO:0000256" key="6">
    <source>
        <dbReference type="ARBA" id="ARBA00022777"/>
    </source>
</evidence>
<dbReference type="InterPro" id="IPR003594">
    <property type="entry name" value="HATPase_dom"/>
</dbReference>
<keyword evidence="6 13" id="KW-0418">Kinase</keyword>
<dbReference type="RefSeq" id="WP_015159390.1">
    <property type="nucleotide sequence ID" value="NC_019697.1"/>
</dbReference>
<dbReference type="CDD" id="cd00082">
    <property type="entry name" value="HisKA"/>
    <property type="match status" value="1"/>
</dbReference>
<dbReference type="InterPro" id="IPR001610">
    <property type="entry name" value="PAC"/>
</dbReference>
<dbReference type="Gene3D" id="2.10.70.100">
    <property type="match status" value="1"/>
</dbReference>
<dbReference type="InterPro" id="IPR011006">
    <property type="entry name" value="CheY-like_superfamily"/>
</dbReference>
<dbReference type="PANTHER" id="PTHR43065:SF46">
    <property type="entry name" value="C4-DICARBOXYLATE TRANSPORT SENSOR PROTEIN DCTB"/>
    <property type="match status" value="1"/>
</dbReference>
<dbReference type="Gene3D" id="3.30.450.20">
    <property type="entry name" value="PAS domain"/>
    <property type="match status" value="1"/>
</dbReference>
<evidence type="ECO:0000259" key="12">
    <source>
        <dbReference type="PROSITE" id="PS50113"/>
    </source>
</evidence>
<dbReference type="InterPro" id="IPR035965">
    <property type="entry name" value="PAS-like_dom_sf"/>
</dbReference>
<dbReference type="SUPFAM" id="SSF55785">
    <property type="entry name" value="PYP-like sensor domain (PAS domain)"/>
    <property type="match status" value="1"/>
</dbReference>
<feature type="domain" description="PAC" evidence="12">
    <location>
        <begin position="251"/>
        <end position="303"/>
    </location>
</feature>
<evidence type="ECO:0000256" key="5">
    <source>
        <dbReference type="ARBA" id="ARBA00022741"/>
    </source>
</evidence>
<evidence type="ECO:0000256" key="4">
    <source>
        <dbReference type="ARBA" id="ARBA00022679"/>
    </source>
</evidence>
<dbReference type="PROSITE" id="PS50109">
    <property type="entry name" value="HIS_KIN"/>
    <property type="match status" value="1"/>
</dbReference>
<dbReference type="EMBL" id="CP003600">
    <property type="protein sequence ID" value="AFY93235.1"/>
    <property type="molecule type" value="Genomic_DNA"/>
</dbReference>
<keyword evidence="3 9" id="KW-0597">Phosphoprotein</keyword>
<dbReference type="PROSITE" id="PS50113">
    <property type="entry name" value="PAC"/>
    <property type="match status" value="1"/>
</dbReference>
<dbReference type="SMART" id="SM00388">
    <property type="entry name" value="HisKA"/>
    <property type="match status" value="1"/>
</dbReference>
<dbReference type="Pfam" id="PF02518">
    <property type="entry name" value="HATPase_c"/>
    <property type="match status" value="1"/>
</dbReference>
<keyword evidence="7" id="KW-0067">ATP-binding</keyword>
<comment type="catalytic activity">
    <reaction evidence="1">
        <text>ATP + protein L-histidine = ADP + protein N-phospho-L-histidine.</text>
        <dbReference type="EC" id="2.7.13.3"/>
    </reaction>
</comment>
<dbReference type="AlphaFoldDB" id="K9UEH9"/>
<dbReference type="OrthoDB" id="9788063at2"/>
<protein>
    <recommendedName>
        <fullName evidence="2">histidine kinase</fullName>
        <ecNumber evidence="2">2.7.13.3</ecNumber>
    </recommendedName>
</protein>
<dbReference type="eggNOG" id="COG0745">
    <property type="taxonomic scope" value="Bacteria"/>
</dbReference>
<feature type="modified residue" description="4-aspartylphosphate" evidence="9">
    <location>
        <position position="66"/>
    </location>
</feature>
<dbReference type="PROSITE" id="PS50110">
    <property type="entry name" value="RESPONSE_REGULATORY"/>
    <property type="match status" value="2"/>
</dbReference>
<dbReference type="Proteomes" id="UP000010366">
    <property type="component" value="Chromosome"/>
</dbReference>
<dbReference type="Pfam" id="PF00072">
    <property type="entry name" value="Response_reg"/>
    <property type="match status" value="2"/>
</dbReference>
<evidence type="ECO:0000313" key="13">
    <source>
        <dbReference type="EMBL" id="AFY93235.1"/>
    </source>
</evidence>
<dbReference type="GO" id="GO:0005524">
    <property type="term" value="F:ATP binding"/>
    <property type="evidence" value="ECO:0007669"/>
    <property type="project" value="UniProtKB-KW"/>
</dbReference>
<dbReference type="CDD" id="cd00156">
    <property type="entry name" value="REC"/>
    <property type="match status" value="1"/>
</dbReference>
<dbReference type="SUPFAM" id="SSF55874">
    <property type="entry name" value="ATPase domain of HSP90 chaperone/DNA topoisomerase II/histidine kinase"/>
    <property type="match status" value="1"/>
</dbReference>
<reference evidence="13 14" key="1">
    <citation type="submission" date="2012-05" db="EMBL/GenBank/DDBJ databases">
        <title>Finished chromosome of genome of Chamaesiphon sp. PCC 6605.</title>
        <authorList>
            <consortium name="US DOE Joint Genome Institute"/>
            <person name="Gugger M."/>
            <person name="Coursin T."/>
            <person name="Rippka R."/>
            <person name="Tandeau De Marsac N."/>
            <person name="Huntemann M."/>
            <person name="Wei C.-L."/>
            <person name="Han J."/>
            <person name="Detter J.C."/>
            <person name="Han C."/>
            <person name="Tapia R."/>
            <person name="Chen A."/>
            <person name="Kyrpides N."/>
            <person name="Mavromatis K."/>
            <person name="Markowitz V."/>
            <person name="Szeto E."/>
            <person name="Ivanova N."/>
            <person name="Pagani I."/>
            <person name="Pati A."/>
            <person name="Goodwin L."/>
            <person name="Nordberg H.P."/>
            <person name="Cantor M.N."/>
            <person name="Hua S.X."/>
            <person name="Woyke T."/>
            <person name="Kerfeld C.A."/>
        </authorList>
    </citation>
    <scope>NUCLEOTIDE SEQUENCE [LARGE SCALE GENOMIC DNA]</scope>
    <source>
        <strain evidence="14">ATCC 27169 / PCC 6605</strain>
    </source>
</reference>
<dbReference type="Gene3D" id="1.10.287.130">
    <property type="match status" value="1"/>
</dbReference>
<organism evidence="13 14">
    <name type="scientific">Chamaesiphon minutus (strain ATCC 27169 / PCC 6605)</name>
    <dbReference type="NCBI Taxonomy" id="1173020"/>
    <lineage>
        <taxon>Bacteria</taxon>
        <taxon>Bacillati</taxon>
        <taxon>Cyanobacteriota</taxon>
        <taxon>Cyanophyceae</taxon>
        <taxon>Gomontiellales</taxon>
        <taxon>Chamaesiphonaceae</taxon>
        <taxon>Chamaesiphon</taxon>
    </lineage>
</organism>
<dbReference type="InterPro" id="IPR000014">
    <property type="entry name" value="PAS"/>
</dbReference>
<dbReference type="GO" id="GO:0000155">
    <property type="term" value="F:phosphorelay sensor kinase activity"/>
    <property type="evidence" value="ECO:0007669"/>
    <property type="project" value="InterPro"/>
</dbReference>
<dbReference type="EC" id="2.7.13.3" evidence="2"/>
<dbReference type="KEGG" id="cmp:Cha6605_2150"/>
<dbReference type="eggNOG" id="COG4191">
    <property type="taxonomic scope" value="Bacteria"/>
</dbReference>
<dbReference type="InterPro" id="IPR001789">
    <property type="entry name" value="Sig_transdc_resp-reg_receiver"/>
</dbReference>
<dbReference type="InterPro" id="IPR036890">
    <property type="entry name" value="HATPase_C_sf"/>
</dbReference>
<evidence type="ECO:0000256" key="2">
    <source>
        <dbReference type="ARBA" id="ARBA00012438"/>
    </source>
</evidence>
<feature type="domain" description="Response regulatory" evidence="11">
    <location>
        <begin position="559"/>
        <end position="683"/>
    </location>
</feature>
<dbReference type="Pfam" id="PF08447">
    <property type="entry name" value="PAS_3"/>
    <property type="match status" value="1"/>
</dbReference>
<evidence type="ECO:0000256" key="8">
    <source>
        <dbReference type="ARBA" id="ARBA00023012"/>
    </source>
</evidence>
<dbReference type="CDD" id="cd00130">
    <property type="entry name" value="PAS"/>
    <property type="match status" value="1"/>
</dbReference>
<dbReference type="InterPro" id="IPR013655">
    <property type="entry name" value="PAS_fold_3"/>
</dbReference>
<dbReference type="SMART" id="SM00086">
    <property type="entry name" value="PAC"/>
    <property type="match status" value="1"/>
</dbReference>